<dbReference type="EMBL" id="LBMM01016116">
    <property type="protein sequence ID" value="KMQ84544.1"/>
    <property type="molecule type" value="Genomic_DNA"/>
</dbReference>
<dbReference type="SUPFAM" id="SSF52540">
    <property type="entry name" value="P-loop containing nucleoside triphosphate hydrolases"/>
    <property type="match status" value="1"/>
</dbReference>
<keyword evidence="1" id="KW-0547">Nucleotide-binding</keyword>
<keyword evidence="1" id="KW-0067">ATP-binding</keyword>
<dbReference type="InterPro" id="IPR027417">
    <property type="entry name" value="P-loop_NTPase"/>
</dbReference>
<protein>
    <submittedName>
        <fullName evidence="1">Atp-binding protein</fullName>
    </submittedName>
</protein>
<reference evidence="1 2" key="1">
    <citation type="submission" date="2015-04" db="EMBL/GenBank/DDBJ databases">
        <title>Lasius niger genome sequencing.</title>
        <authorList>
            <person name="Konorov E.A."/>
            <person name="Nikitin M.A."/>
            <person name="Kirill M.V."/>
            <person name="Chang P."/>
        </authorList>
    </citation>
    <scope>NUCLEOTIDE SEQUENCE [LARGE SCALE GENOMIC DNA]</scope>
    <source>
        <tissue evidence="1">Whole</tissue>
    </source>
</reference>
<dbReference type="PaxDb" id="67767-A0A0J7K2M4"/>
<dbReference type="Gene3D" id="3.40.50.300">
    <property type="entry name" value="P-loop containing nucleotide triphosphate hydrolases"/>
    <property type="match status" value="2"/>
</dbReference>
<sequence length="281" mass="31606">MLAKCRHGALVVTDRYPQVEVAGFRFDGPQLAKTTGGSWWVCRLRSHELQLYRWMACRIPLLVIRLNIDAETAHARKPDHKLAVLGEKVAVIPQLTFNGAHILDLDARERASAILEGSLSAVRARLHGDPAGLIAVVGCDGTGKSTLTHDLVKMLRQTRPAKRRYLGLVSGETGDKIKRLPLIGVRLERRLAAKSEQAQNMRNQPPGVMAAVLMYGFSLWRAWHLKRVQRLAQRGVLVITDRYPQAEIDGFHYDGPGIGVGRSTQWLIRYLALREQRLYQR</sequence>
<accession>A0A0J7K2M4</accession>
<dbReference type="GO" id="GO:0005524">
    <property type="term" value="F:ATP binding"/>
    <property type="evidence" value="ECO:0007669"/>
    <property type="project" value="UniProtKB-KW"/>
</dbReference>
<evidence type="ECO:0000313" key="1">
    <source>
        <dbReference type="EMBL" id="KMQ84544.1"/>
    </source>
</evidence>
<feature type="non-terminal residue" evidence="1">
    <location>
        <position position="281"/>
    </location>
</feature>
<proteinExistence type="predicted"/>
<organism evidence="1 2">
    <name type="scientific">Lasius niger</name>
    <name type="common">Black garden ant</name>
    <dbReference type="NCBI Taxonomy" id="67767"/>
    <lineage>
        <taxon>Eukaryota</taxon>
        <taxon>Metazoa</taxon>
        <taxon>Ecdysozoa</taxon>
        <taxon>Arthropoda</taxon>
        <taxon>Hexapoda</taxon>
        <taxon>Insecta</taxon>
        <taxon>Pterygota</taxon>
        <taxon>Neoptera</taxon>
        <taxon>Endopterygota</taxon>
        <taxon>Hymenoptera</taxon>
        <taxon>Apocrita</taxon>
        <taxon>Aculeata</taxon>
        <taxon>Formicoidea</taxon>
        <taxon>Formicidae</taxon>
        <taxon>Formicinae</taxon>
        <taxon>Lasius</taxon>
        <taxon>Lasius</taxon>
    </lineage>
</organism>
<name>A0A0J7K2M4_LASNI</name>
<comment type="caution">
    <text evidence="1">The sequence shown here is derived from an EMBL/GenBank/DDBJ whole genome shotgun (WGS) entry which is preliminary data.</text>
</comment>
<evidence type="ECO:0000313" key="2">
    <source>
        <dbReference type="Proteomes" id="UP000036403"/>
    </source>
</evidence>
<gene>
    <name evidence="1" type="ORF">RF55_17569</name>
</gene>
<dbReference type="Proteomes" id="UP000036403">
    <property type="component" value="Unassembled WGS sequence"/>
</dbReference>
<dbReference type="AlphaFoldDB" id="A0A0J7K2M4"/>
<keyword evidence="2" id="KW-1185">Reference proteome</keyword>